<dbReference type="EMBL" id="JBFXLU010000169">
    <property type="protein sequence ID" value="KAL2836932.1"/>
    <property type="molecule type" value="Genomic_DNA"/>
</dbReference>
<dbReference type="Gene3D" id="3.40.50.150">
    <property type="entry name" value="Vaccinia Virus protein VP39"/>
    <property type="match status" value="1"/>
</dbReference>
<keyword evidence="1" id="KW-0489">Methyltransferase</keyword>
<dbReference type="PANTHER" id="PTHR43591">
    <property type="entry name" value="METHYLTRANSFERASE"/>
    <property type="match status" value="1"/>
</dbReference>
<accession>A0ABR4JA62</accession>
<proteinExistence type="predicted"/>
<dbReference type="CDD" id="cd02440">
    <property type="entry name" value="AdoMet_MTases"/>
    <property type="match status" value="1"/>
</dbReference>
<keyword evidence="2" id="KW-1185">Reference proteome</keyword>
<dbReference type="Proteomes" id="UP001610446">
    <property type="component" value="Unassembled WGS sequence"/>
</dbReference>
<sequence length="293" mass="31900">MTTSTGQPTQVQQLYENAAAIYDRYNKDTTTSVARFMLSLAPMPDAESIILDNACGTGALTSSLLESLRASQEEAGPDSPVGISAYPKIHAVDVSPAMVASVVRKSEHFQIPPGSLQTGVMDAQALAFPDHAFTHSYLNFGIFFLPDPARGVAEIYRTLKPGGAAFISTWVSLGYLEILRSAQKAVRSRDTKRELFRPMYSEEWFSEEKLRETLVAGGFASDDIVVHRVKTALAGDDLDGLVETMLLPFGKKMDGWTEEQRVALIANIEGGLSEEQKSSCCVDMHAFVAVALK</sequence>
<reference evidence="1 2" key="1">
    <citation type="submission" date="2024-07" db="EMBL/GenBank/DDBJ databases">
        <title>Section-level genome sequencing and comparative genomics of Aspergillus sections Usti and Cavernicolus.</title>
        <authorList>
            <consortium name="Lawrence Berkeley National Laboratory"/>
            <person name="Nybo J.L."/>
            <person name="Vesth T.C."/>
            <person name="Theobald S."/>
            <person name="Frisvad J.C."/>
            <person name="Larsen T.O."/>
            <person name="Kjaerboelling I."/>
            <person name="Rothschild-Mancinelli K."/>
            <person name="Lyhne E.K."/>
            <person name="Kogle M.E."/>
            <person name="Barry K."/>
            <person name="Clum A."/>
            <person name="Na H."/>
            <person name="Ledsgaard L."/>
            <person name="Lin J."/>
            <person name="Lipzen A."/>
            <person name="Kuo A."/>
            <person name="Riley R."/>
            <person name="Mondo S."/>
            <person name="Labutti K."/>
            <person name="Haridas S."/>
            <person name="Pangalinan J."/>
            <person name="Salamov A.A."/>
            <person name="Simmons B.A."/>
            <person name="Magnuson J.K."/>
            <person name="Chen J."/>
            <person name="Drula E."/>
            <person name="Henrissat B."/>
            <person name="Wiebenga A."/>
            <person name="Lubbers R.J."/>
            <person name="Gomes A.C."/>
            <person name="Makela M.R."/>
            <person name="Stajich J."/>
            <person name="Grigoriev I.V."/>
            <person name="Mortensen U.H."/>
            <person name="De Vries R.P."/>
            <person name="Baker S.E."/>
            <person name="Andersen M.R."/>
        </authorList>
    </citation>
    <scope>NUCLEOTIDE SEQUENCE [LARGE SCALE GENOMIC DNA]</scope>
    <source>
        <strain evidence="1 2">CBS 123904</strain>
    </source>
</reference>
<evidence type="ECO:0000313" key="1">
    <source>
        <dbReference type="EMBL" id="KAL2836932.1"/>
    </source>
</evidence>
<dbReference type="GO" id="GO:0008168">
    <property type="term" value="F:methyltransferase activity"/>
    <property type="evidence" value="ECO:0007669"/>
    <property type="project" value="UniProtKB-KW"/>
</dbReference>
<dbReference type="InterPro" id="IPR029063">
    <property type="entry name" value="SAM-dependent_MTases_sf"/>
</dbReference>
<protein>
    <submittedName>
        <fullName evidence="1">S-adenosyl-L-methionine-dependent methyltransferase</fullName>
    </submittedName>
</protein>
<keyword evidence="1" id="KW-0808">Transferase</keyword>
<evidence type="ECO:0000313" key="2">
    <source>
        <dbReference type="Proteomes" id="UP001610446"/>
    </source>
</evidence>
<name>A0ABR4JA62_9EURO</name>
<organism evidence="1 2">
    <name type="scientific">Aspergillus pseudoustus</name>
    <dbReference type="NCBI Taxonomy" id="1810923"/>
    <lineage>
        <taxon>Eukaryota</taxon>
        <taxon>Fungi</taxon>
        <taxon>Dikarya</taxon>
        <taxon>Ascomycota</taxon>
        <taxon>Pezizomycotina</taxon>
        <taxon>Eurotiomycetes</taxon>
        <taxon>Eurotiomycetidae</taxon>
        <taxon>Eurotiales</taxon>
        <taxon>Aspergillaceae</taxon>
        <taxon>Aspergillus</taxon>
        <taxon>Aspergillus subgen. Nidulantes</taxon>
    </lineage>
</organism>
<comment type="caution">
    <text evidence="1">The sequence shown here is derived from an EMBL/GenBank/DDBJ whole genome shotgun (WGS) entry which is preliminary data.</text>
</comment>
<dbReference type="PANTHER" id="PTHR43591:SF105">
    <property type="entry name" value="METHYLTRANSFERASE DOMAIN-CONTAINING PROTEIN-RELATED"/>
    <property type="match status" value="1"/>
</dbReference>
<dbReference type="GO" id="GO:0032259">
    <property type="term" value="P:methylation"/>
    <property type="evidence" value="ECO:0007669"/>
    <property type="project" value="UniProtKB-KW"/>
</dbReference>
<dbReference type="SUPFAM" id="SSF53335">
    <property type="entry name" value="S-adenosyl-L-methionine-dependent methyltransferases"/>
    <property type="match status" value="1"/>
</dbReference>
<dbReference type="Pfam" id="PF01209">
    <property type="entry name" value="Ubie_methyltran"/>
    <property type="match status" value="1"/>
</dbReference>
<gene>
    <name evidence="1" type="ORF">BJY01DRAFT_251725</name>
</gene>